<feature type="non-terminal residue" evidence="2">
    <location>
        <position position="1"/>
    </location>
</feature>
<feature type="compositionally biased region" description="Basic residues" evidence="1">
    <location>
        <begin position="13"/>
        <end position="22"/>
    </location>
</feature>
<evidence type="ECO:0000313" key="2">
    <source>
        <dbReference type="EMBL" id="MBR7781552.1"/>
    </source>
</evidence>
<dbReference type="Proteomes" id="UP000680067">
    <property type="component" value="Unassembled WGS sequence"/>
</dbReference>
<dbReference type="RefSeq" id="WP_212686911.1">
    <property type="nucleotide sequence ID" value="NZ_JAGSPN010000003.1"/>
</dbReference>
<dbReference type="AlphaFoldDB" id="A0A941DL62"/>
<proteinExistence type="predicted"/>
<evidence type="ECO:0000313" key="3">
    <source>
        <dbReference type="Proteomes" id="UP000680067"/>
    </source>
</evidence>
<reference evidence="2" key="1">
    <citation type="submission" date="2021-04" db="EMBL/GenBank/DDBJ databases">
        <title>novel species isolated from subtropical streams in China.</title>
        <authorList>
            <person name="Lu H."/>
        </authorList>
    </citation>
    <scope>NUCLEOTIDE SEQUENCE</scope>
    <source>
        <strain evidence="2">LFS511W</strain>
    </source>
</reference>
<protein>
    <submittedName>
        <fullName evidence="2">Uncharacterized protein</fullName>
    </submittedName>
</protein>
<accession>A0A941DL62</accession>
<name>A0A941DL62_9BURK</name>
<gene>
    <name evidence="2" type="ORF">KDM89_05345</name>
</gene>
<evidence type="ECO:0000256" key="1">
    <source>
        <dbReference type="SAM" id="MobiDB-lite"/>
    </source>
</evidence>
<feature type="region of interest" description="Disordered" evidence="1">
    <location>
        <begin position="1"/>
        <end position="36"/>
    </location>
</feature>
<dbReference type="EMBL" id="JAGSPN010000003">
    <property type="protein sequence ID" value="MBR7781552.1"/>
    <property type="molecule type" value="Genomic_DNA"/>
</dbReference>
<comment type="caution">
    <text evidence="2">The sequence shown here is derived from an EMBL/GenBank/DDBJ whole genome shotgun (WGS) entry which is preliminary data.</text>
</comment>
<organism evidence="2 3">
    <name type="scientific">Undibacterium luofuense</name>
    <dbReference type="NCBI Taxonomy" id="2828733"/>
    <lineage>
        <taxon>Bacteria</taxon>
        <taxon>Pseudomonadati</taxon>
        <taxon>Pseudomonadota</taxon>
        <taxon>Betaproteobacteria</taxon>
        <taxon>Burkholderiales</taxon>
        <taxon>Oxalobacteraceae</taxon>
        <taxon>Undibacterium</taxon>
    </lineage>
</organism>
<sequence length="79" mass="8876">RGFCFVRSESGKRTRTKQRPGQKQKDKDKDKTNPAAAGFVLCRSENRQNAVFSTPAPRSTAEILALRKQPMQISAQKNL</sequence>
<feature type="compositionally biased region" description="Basic and acidic residues" evidence="1">
    <location>
        <begin position="23"/>
        <end position="32"/>
    </location>
</feature>
<keyword evidence="3" id="KW-1185">Reference proteome</keyword>